<dbReference type="SUPFAM" id="SSF53756">
    <property type="entry name" value="UDP-Glycosyltransferase/glycogen phosphorylase"/>
    <property type="match status" value="1"/>
</dbReference>
<dbReference type="EMBL" id="LUGM01000002">
    <property type="protein sequence ID" value="KYH13845.1"/>
    <property type="molecule type" value="Genomic_DNA"/>
</dbReference>
<dbReference type="RefSeq" id="WP_061854075.1">
    <property type="nucleotide sequence ID" value="NZ_JAIEWX010000002.1"/>
</dbReference>
<dbReference type="PANTHER" id="PTHR46401">
    <property type="entry name" value="GLYCOSYLTRANSFERASE WBBK-RELATED"/>
    <property type="match status" value="1"/>
</dbReference>
<keyword evidence="1 3" id="KW-0808">Transferase</keyword>
<name>A0A151A3Q0_9STAP</name>
<gene>
    <name evidence="3" type="ORF">A0131_03365</name>
</gene>
<reference evidence="3 4" key="1">
    <citation type="submission" date="2016-02" db="EMBL/GenBank/DDBJ databases">
        <title>Draft genome sequence of hydrocarbon degrading Staphylococcus saprophyticus Strain CNV2, isolated from crude-oil contaminated soil from Noonmati Oil Refinery, Guwahati, Assam, India.</title>
        <authorList>
            <person name="Mukherjee A."/>
            <person name="Chettri B."/>
            <person name="Langpoklakpam J."/>
            <person name="Singh A.K."/>
            <person name="Chattopadhyay D.J."/>
        </authorList>
    </citation>
    <scope>NUCLEOTIDE SEQUENCE [LARGE SCALE GENOMIC DNA]</scope>
    <source>
        <strain evidence="3 4">CNV2</strain>
    </source>
</reference>
<dbReference type="PANTHER" id="PTHR46401:SF2">
    <property type="entry name" value="GLYCOSYLTRANSFERASE WBBK-RELATED"/>
    <property type="match status" value="1"/>
</dbReference>
<sequence>MKKKNILILCQYFYPEYVSSATLPTQMAEDLVRKGLNIDVICGWPYEYSKSQKILKKEKYNGIKIRRLKYAQFDSKSKAGRLINFFSLFTMFLINMPRMIKYDHILVYSNPPILPFIPDLIHRIFKKKYSFVAYDIAPDNAIKTGATKPGSIIDKVMKYINKHVYKNANHVIVLGTEMKNYILENKISNTKNNIHVIPNWYDEKSLNKDKVYNDDFIKIKSKYKKLLLYSGNMGQLQDMETIMQFLKGVKDNKEIATVLCGHGKKKKLVDDFIKNNKIENAFVYDFLTGTDYSDVLNIADCCIVSLVPEGIGLGVPSKNYGYLAAGKPLIAIMDKETDIVKQIKSYNAGIHVYNQDFRSIINFVENNGPKELEQMGRNAYQIFKDNYTRELNTEKYYNLLK</sequence>
<dbReference type="GO" id="GO:0009103">
    <property type="term" value="P:lipopolysaccharide biosynthetic process"/>
    <property type="evidence" value="ECO:0007669"/>
    <property type="project" value="TreeGrafter"/>
</dbReference>
<dbReference type="CDD" id="cd03794">
    <property type="entry name" value="GT4_WbuB-like"/>
    <property type="match status" value="1"/>
</dbReference>
<organism evidence="3 4">
    <name type="scientific">Staphylococcus kloosii</name>
    <dbReference type="NCBI Taxonomy" id="29384"/>
    <lineage>
        <taxon>Bacteria</taxon>
        <taxon>Bacillati</taxon>
        <taxon>Bacillota</taxon>
        <taxon>Bacilli</taxon>
        <taxon>Bacillales</taxon>
        <taxon>Staphylococcaceae</taxon>
        <taxon>Staphylococcus</taxon>
    </lineage>
</organism>
<dbReference type="InterPro" id="IPR001296">
    <property type="entry name" value="Glyco_trans_1"/>
</dbReference>
<protein>
    <submittedName>
        <fullName evidence="3">Glycosyltransferase WbuB</fullName>
    </submittedName>
</protein>
<dbReference type="GO" id="GO:0016757">
    <property type="term" value="F:glycosyltransferase activity"/>
    <property type="evidence" value="ECO:0007669"/>
    <property type="project" value="InterPro"/>
</dbReference>
<proteinExistence type="predicted"/>
<dbReference type="AlphaFoldDB" id="A0A151A3Q0"/>
<comment type="caution">
    <text evidence="3">The sequence shown here is derived from an EMBL/GenBank/DDBJ whole genome shotgun (WGS) entry which is preliminary data.</text>
</comment>
<accession>A0A151A3Q0</accession>
<evidence type="ECO:0000313" key="4">
    <source>
        <dbReference type="Proteomes" id="UP000075418"/>
    </source>
</evidence>
<feature type="domain" description="Glycosyl transferase family 1" evidence="2">
    <location>
        <begin position="218"/>
        <end position="381"/>
    </location>
</feature>
<dbReference type="Pfam" id="PF00534">
    <property type="entry name" value="Glycos_transf_1"/>
    <property type="match status" value="1"/>
</dbReference>
<evidence type="ECO:0000313" key="3">
    <source>
        <dbReference type="EMBL" id="KYH13845.1"/>
    </source>
</evidence>
<evidence type="ECO:0000256" key="1">
    <source>
        <dbReference type="ARBA" id="ARBA00022679"/>
    </source>
</evidence>
<evidence type="ECO:0000259" key="2">
    <source>
        <dbReference type="Pfam" id="PF00534"/>
    </source>
</evidence>
<dbReference type="Proteomes" id="UP000075418">
    <property type="component" value="Unassembled WGS sequence"/>
</dbReference>
<dbReference type="Gene3D" id="3.40.50.2000">
    <property type="entry name" value="Glycogen Phosphorylase B"/>
    <property type="match status" value="2"/>
</dbReference>